<keyword evidence="3" id="KW-1185">Reference proteome</keyword>
<reference evidence="2" key="2">
    <citation type="submission" date="2015-06" db="UniProtKB">
        <authorList>
            <consortium name="EnsemblPlants"/>
        </authorList>
    </citation>
    <scope>IDENTIFICATION</scope>
</reference>
<feature type="compositionally biased region" description="Basic and acidic residues" evidence="1">
    <location>
        <begin position="1"/>
        <end position="12"/>
    </location>
</feature>
<dbReference type="EnsemblPlants" id="ORUFI06G21380.1">
    <property type="protein sequence ID" value="ORUFI06G21380.1"/>
    <property type="gene ID" value="ORUFI06G21380"/>
</dbReference>
<sequence length="131" mass="14131">MAARSGDEERLRGVVSTGAKEQQRGVGMRTATRSRDEDGGVEQQRREKTSSSGRRLRANALGAELIHSNSNWSGADIVPPWRPSRSPSRRGRDLSAKAIGTEVANVSTKRIGADFWNLAMSLMGALPGAEI</sequence>
<name>A0A0E0PZS1_ORYRU</name>
<dbReference type="HOGENOM" id="CLU_2124956_0_0_1"/>
<dbReference type="OMA" id="DIVPPWR"/>
<dbReference type="Proteomes" id="UP000008022">
    <property type="component" value="Unassembled WGS sequence"/>
</dbReference>
<evidence type="ECO:0000313" key="2">
    <source>
        <dbReference type="EnsemblPlants" id="ORUFI06G21380.1"/>
    </source>
</evidence>
<feature type="region of interest" description="Disordered" evidence="1">
    <location>
        <begin position="72"/>
        <end position="93"/>
    </location>
</feature>
<accession>A0A0E0PZS1</accession>
<dbReference type="AlphaFoldDB" id="A0A0E0PZS1"/>
<organism evidence="2 3">
    <name type="scientific">Oryza rufipogon</name>
    <name type="common">Brownbeard rice</name>
    <name type="synonym">Asian wild rice</name>
    <dbReference type="NCBI Taxonomy" id="4529"/>
    <lineage>
        <taxon>Eukaryota</taxon>
        <taxon>Viridiplantae</taxon>
        <taxon>Streptophyta</taxon>
        <taxon>Embryophyta</taxon>
        <taxon>Tracheophyta</taxon>
        <taxon>Spermatophyta</taxon>
        <taxon>Magnoliopsida</taxon>
        <taxon>Liliopsida</taxon>
        <taxon>Poales</taxon>
        <taxon>Poaceae</taxon>
        <taxon>BOP clade</taxon>
        <taxon>Oryzoideae</taxon>
        <taxon>Oryzeae</taxon>
        <taxon>Oryzinae</taxon>
        <taxon>Oryza</taxon>
    </lineage>
</organism>
<dbReference type="Gramene" id="ORUFI06G21380.1">
    <property type="protein sequence ID" value="ORUFI06G21380.1"/>
    <property type="gene ID" value="ORUFI06G21380"/>
</dbReference>
<protein>
    <submittedName>
        <fullName evidence="2">Uncharacterized protein</fullName>
    </submittedName>
</protein>
<proteinExistence type="predicted"/>
<evidence type="ECO:0000313" key="3">
    <source>
        <dbReference type="Proteomes" id="UP000008022"/>
    </source>
</evidence>
<evidence type="ECO:0000256" key="1">
    <source>
        <dbReference type="SAM" id="MobiDB-lite"/>
    </source>
</evidence>
<reference evidence="3" key="1">
    <citation type="submission" date="2013-06" db="EMBL/GenBank/DDBJ databases">
        <authorList>
            <person name="Zhao Q."/>
        </authorList>
    </citation>
    <scope>NUCLEOTIDE SEQUENCE</scope>
    <source>
        <strain evidence="3">cv. W1943</strain>
    </source>
</reference>
<feature type="region of interest" description="Disordered" evidence="1">
    <location>
        <begin position="1"/>
        <end position="60"/>
    </location>
</feature>
<feature type="compositionally biased region" description="Basic and acidic residues" evidence="1">
    <location>
        <begin position="33"/>
        <end position="49"/>
    </location>
</feature>